<dbReference type="GO" id="GO:0051765">
    <property type="term" value="F:inositol tetrakisphosphate kinase activity"/>
    <property type="evidence" value="ECO:0007669"/>
    <property type="project" value="TreeGrafter"/>
</dbReference>
<evidence type="ECO:0000256" key="3">
    <source>
        <dbReference type="ARBA" id="ARBA00022741"/>
    </source>
</evidence>
<sequence>MILDQINITKSDFILSDIGVTVMATLPQLQPGERLRRRGKPSKLKLDLAAARIEHKYPDGIAPLDSQVGGHAFGDKKDTVGMLRAGDGCVLKPVEQPLLGEREIAFYERLQDSRDPLMAELRQYTPSYHGTIELEIFNRRVKFLKLKDITAGMTEPCVMDVKIGKRTWDPLAGPEKKAAEERKYVESKKAYGFCIPGFQIYRLSSSYVKKYGKDFGKKLNKESVVDAMEIFLNGTPGNPPCRDLVLQFLSHLWKILSFFRSQKQLRFYSSSVLLAYDAKRLRHTIRMKTLSNEGRMSPSGIGPMNFDTYLKSPSILRTSSFCSSSCDTGFSGQLTKNGPLFVTKAKNLSPATTPPLSPALVRKNRENALKRSQSLKRSGSLRSTSSSDKQKPGSPRPGTPPLTLRHHDPDRTQYENLDRTSTGGKGLNMVIGKLCRTHSLCNNFDKDIIKIKEEYATLLDELSTTPEEKQNWVRISMIDFTHVFPAESDIVDTNYLEGIENLIKLLETFLA</sequence>
<dbReference type="SUPFAM" id="SSF56104">
    <property type="entry name" value="SAICAR synthase-like"/>
    <property type="match status" value="1"/>
</dbReference>
<evidence type="ECO:0000313" key="10">
    <source>
        <dbReference type="Proteomes" id="UP000694920"/>
    </source>
</evidence>
<dbReference type="Gene3D" id="3.30.470.160">
    <property type="entry name" value="Inositol polyphosphate kinase"/>
    <property type="match status" value="1"/>
</dbReference>
<keyword evidence="10" id="KW-1185">Reference proteome</keyword>
<evidence type="ECO:0000256" key="9">
    <source>
        <dbReference type="SAM" id="MobiDB-lite"/>
    </source>
</evidence>
<dbReference type="InterPro" id="IPR005522">
    <property type="entry name" value="IPK"/>
</dbReference>
<dbReference type="Pfam" id="PF03770">
    <property type="entry name" value="IPK"/>
    <property type="match status" value="1"/>
</dbReference>
<dbReference type="CTD" id="33236"/>
<name>A0AAJ7BY09_CEPCN</name>
<evidence type="ECO:0000256" key="7">
    <source>
        <dbReference type="ARBA" id="ARBA00036525"/>
    </source>
</evidence>
<organism evidence="10 11">
    <name type="scientific">Cephus cinctus</name>
    <name type="common">Wheat stem sawfly</name>
    <dbReference type="NCBI Taxonomy" id="211228"/>
    <lineage>
        <taxon>Eukaryota</taxon>
        <taxon>Metazoa</taxon>
        <taxon>Ecdysozoa</taxon>
        <taxon>Arthropoda</taxon>
        <taxon>Hexapoda</taxon>
        <taxon>Insecta</taxon>
        <taxon>Pterygota</taxon>
        <taxon>Neoptera</taxon>
        <taxon>Endopterygota</taxon>
        <taxon>Hymenoptera</taxon>
        <taxon>Cephoidea</taxon>
        <taxon>Cephidae</taxon>
        <taxon>Cephus</taxon>
    </lineage>
</organism>
<dbReference type="Proteomes" id="UP000694920">
    <property type="component" value="Unplaced"/>
</dbReference>
<feature type="compositionally biased region" description="Basic and acidic residues" evidence="9">
    <location>
        <begin position="405"/>
        <end position="418"/>
    </location>
</feature>
<dbReference type="AlphaFoldDB" id="A0AAJ7BY09"/>
<evidence type="ECO:0000256" key="1">
    <source>
        <dbReference type="ARBA" id="ARBA00007374"/>
    </source>
</evidence>
<accession>A0AAJ7BY09</accession>
<dbReference type="GO" id="GO:0005737">
    <property type="term" value="C:cytoplasm"/>
    <property type="evidence" value="ECO:0007669"/>
    <property type="project" value="TreeGrafter"/>
</dbReference>
<keyword evidence="2 8" id="KW-0808">Transferase</keyword>
<protein>
    <recommendedName>
        <fullName evidence="8">Kinase</fullName>
        <ecNumber evidence="8">2.7.-.-</ecNumber>
    </recommendedName>
</protein>
<evidence type="ECO:0000256" key="6">
    <source>
        <dbReference type="ARBA" id="ARBA00036164"/>
    </source>
</evidence>
<comment type="catalytic activity">
    <reaction evidence="6">
        <text>1D-myo-inositol 1,4,5-trisphosphate + 2 ATP = 1D-myo-inositol 1,3,4,5,6-pentakisphosphate + 2 ADP + 2 H(+)</text>
        <dbReference type="Rhea" id="RHEA:32359"/>
        <dbReference type="ChEBI" id="CHEBI:15378"/>
        <dbReference type="ChEBI" id="CHEBI:30616"/>
        <dbReference type="ChEBI" id="CHEBI:57733"/>
        <dbReference type="ChEBI" id="CHEBI:203600"/>
        <dbReference type="ChEBI" id="CHEBI:456216"/>
        <dbReference type="EC" id="2.7.1.151"/>
    </reaction>
</comment>
<evidence type="ECO:0000313" key="11">
    <source>
        <dbReference type="RefSeq" id="XP_015596723.1"/>
    </source>
</evidence>
<dbReference type="GO" id="GO:0008440">
    <property type="term" value="F:inositol-1,4,5-trisphosphate 3-kinase activity"/>
    <property type="evidence" value="ECO:0007669"/>
    <property type="project" value="TreeGrafter"/>
</dbReference>
<reference evidence="11" key="1">
    <citation type="submission" date="2025-08" db="UniProtKB">
        <authorList>
            <consortium name="RefSeq"/>
        </authorList>
    </citation>
    <scope>IDENTIFICATION</scope>
</reference>
<dbReference type="PANTHER" id="PTHR12400:SF51">
    <property type="entry name" value="INOSITOL POLYPHOSPHATE MULTIKINASE"/>
    <property type="match status" value="1"/>
</dbReference>
<evidence type="ECO:0000256" key="2">
    <source>
        <dbReference type="ARBA" id="ARBA00022679"/>
    </source>
</evidence>
<dbReference type="GO" id="GO:0005524">
    <property type="term" value="F:ATP binding"/>
    <property type="evidence" value="ECO:0007669"/>
    <property type="project" value="UniProtKB-KW"/>
</dbReference>
<evidence type="ECO:0000256" key="5">
    <source>
        <dbReference type="ARBA" id="ARBA00022840"/>
    </source>
</evidence>
<dbReference type="GeneID" id="107268450"/>
<feature type="compositionally biased region" description="Low complexity" evidence="9">
    <location>
        <begin position="375"/>
        <end position="387"/>
    </location>
</feature>
<dbReference type="GO" id="GO:0005634">
    <property type="term" value="C:nucleus"/>
    <property type="evidence" value="ECO:0007669"/>
    <property type="project" value="TreeGrafter"/>
</dbReference>
<dbReference type="GO" id="GO:0032958">
    <property type="term" value="P:inositol phosphate biosynthetic process"/>
    <property type="evidence" value="ECO:0007669"/>
    <property type="project" value="InterPro"/>
</dbReference>
<gene>
    <name evidence="11" type="primary">LOC107268450</name>
</gene>
<evidence type="ECO:0000256" key="4">
    <source>
        <dbReference type="ARBA" id="ARBA00022777"/>
    </source>
</evidence>
<dbReference type="RefSeq" id="XP_015596723.1">
    <property type="nucleotide sequence ID" value="XM_015741237.2"/>
</dbReference>
<dbReference type="KEGG" id="ccin:107268450"/>
<feature type="region of interest" description="Disordered" evidence="9">
    <location>
        <begin position="369"/>
        <end position="422"/>
    </location>
</feature>
<dbReference type="EC" id="2.7.-.-" evidence="8"/>
<keyword evidence="4 8" id="KW-0418">Kinase</keyword>
<dbReference type="InterPro" id="IPR038286">
    <property type="entry name" value="IPK_sf"/>
</dbReference>
<comment type="catalytic activity">
    <reaction evidence="7">
        <text>1D-myo-inositol 1,3,4,6-tetrakisphosphate + ATP = 1D-myo-inositol 1,3,4,5,6-pentakisphosphate + ADP + H(+)</text>
        <dbReference type="Rhea" id="RHEA:12717"/>
        <dbReference type="ChEBI" id="CHEBI:15378"/>
        <dbReference type="ChEBI" id="CHEBI:30616"/>
        <dbReference type="ChEBI" id="CHEBI:57660"/>
        <dbReference type="ChEBI" id="CHEBI:57733"/>
        <dbReference type="ChEBI" id="CHEBI:456216"/>
        <dbReference type="EC" id="2.7.1.140"/>
    </reaction>
</comment>
<evidence type="ECO:0000256" key="8">
    <source>
        <dbReference type="RuleBase" id="RU363090"/>
    </source>
</evidence>
<keyword evidence="5" id="KW-0067">ATP-binding</keyword>
<comment type="similarity">
    <text evidence="1 8">Belongs to the inositol phosphokinase (IPK) family.</text>
</comment>
<dbReference type="PANTHER" id="PTHR12400">
    <property type="entry name" value="INOSITOL POLYPHOSPHATE KINASE"/>
    <property type="match status" value="1"/>
</dbReference>
<proteinExistence type="inferred from homology"/>
<keyword evidence="3" id="KW-0547">Nucleotide-binding</keyword>